<evidence type="ECO:0000313" key="3">
    <source>
        <dbReference type="Proteomes" id="UP000177652"/>
    </source>
</evidence>
<dbReference type="Proteomes" id="UP000177652">
    <property type="component" value="Unassembled WGS sequence"/>
</dbReference>
<gene>
    <name evidence="2" type="ORF">A3D71_03765</name>
</gene>
<name>A0A1F6DZ52_9BACT</name>
<proteinExistence type="predicted"/>
<sequence length="72" mass="7934">MDPSQLSLLTQILLLFALGSAAFAAWSLCAIIWRTSGLILAKKAYWEQKARHMQLTADAREKQTSSDGKPKG</sequence>
<keyword evidence="1" id="KW-0812">Transmembrane</keyword>
<keyword evidence="1" id="KW-1133">Transmembrane helix</keyword>
<evidence type="ECO:0000313" key="2">
    <source>
        <dbReference type="EMBL" id="OGG66282.1"/>
    </source>
</evidence>
<dbReference type="EMBL" id="MFLK01000015">
    <property type="protein sequence ID" value="OGG66282.1"/>
    <property type="molecule type" value="Genomic_DNA"/>
</dbReference>
<protein>
    <submittedName>
        <fullName evidence="2">Uncharacterized protein</fullName>
    </submittedName>
</protein>
<feature type="transmembrane region" description="Helical" evidence="1">
    <location>
        <begin position="12"/>
        <end position="33"/>
    </location>
</feature>
<reference evidence="2 3" key="1">
    <citation type="journal article" date="2016" name="Nat. Commun.">
        <title>Thousands of microbial genomes shed light on interconnected biogeochemical processes in an aquifer system.</title>
        <authorList>
            <person name="Anantharaman K."/>
            <person name="Brown C.T."/>
            <person name="Hug L.A."/>
            <person name="Sharon I."/>
            <person name="Castelle C.J."/>
            <person name="Probst A.J."/>
            <person name="Thomas B.C."/>
            <person name="Singh A."/>
            <person name="Wilkins M.J."/>
            <person name="Karaoz U."/>
            <person name="Brodie E.L."/>
            <person name="Williams K.H."/>
            <person name="Hubbard S.S."/>
            <person name="Banfield J.F."/>
        </authorList>
    </citation>
    <scope>NUCLEOTIDE SEQUENCE [LARGE SCALE GENOMIC DNA]</scope>
</reference>
<organism evidence="2 3">
    <name type="scientific">Candidatus Kaiserbacteria bacterium RIFCSPHIGHO2_02_FULL_55_20</name>
    <dbReference type="NCBI Taxonomy" id="1798497"/>
    <lineage>
        <taxon>Bacteria</taxon>
        <taxon>Candidatus Kaiseribacteriota</taxon>
    </lineage>
</organism>
<dbReference type="AlphaFoldDB" id="A0A1F6DZ52"/>
<accession>A0A1F6DZ52</accession>
<keyword evidence="1" id="KW-0472">Membrane</keyword>
<comment type="caution">
    <text evidence="2">The sequence shown here is derived from an EMBL/GenBank/DDBJ whole genome shotgun (WGS) entry which is preliminary data.</text>
</comment>
<evidence type="ECO:0000256" key="1">
    <source>
        <dbReference type="SAM" id="Phobius"/>
    </source>
</evidence>